<dbReference type="SUPFAM" id="SSF48498">
    <property type="entry name" value="Tetracyclin repressor-like, C-terminal domain"/>
    <property type="match status" value="1"/>
</dbReference>
<evidence type="ECO:0000313" key="6">
    <source>
        <dbReference type="EMBL" id="MDT0263811.1"/>
    </source>
</evidence>
<reference evidence="7" key="1">
    <citation type="submission" date="2023-07" db="EMBL/GenBank/DDBJ databases">
        <title>30 novel species of actinomycetes from the DSMZ collection.</title>
        <authorList>
            <person name="Nouioui I."/>
        </authorList>
    </citation>
    <scope>NUCLEOTIDE SEQUENCE [LARGE SCALE GENOMIC DNA]</scope>
    <source>
        <strain evidence="7">DSM 44399</strain>
    </source>
</reference>
<evidence type="ECO:0000256" key="2">
    <source>
        <dbReference type="ARBA" id="ARBA00023125"/>
    </source>
</evidence>
<dbReference type="InterPro" id="IPR009057">
    <property type="entry name" value="Homeodomain-like_sf"/>
</dbReference>
<dbReference type="InterPro" id="IPR050109">
    <property type="entry name" value="HTH-type_TetR-like_transc_reg"/>
</dbReference>
<evidence type="ECO:0000256" key="3">
    <source>
        <dbReference type="ARBA" id="ARBA00023163"/>
    </source>
</evidence>
<evidence type="ECO:0000256" key="1">
    <source>
        <dbReference type="ARBA" id="ARBA00023015"/>
    </source>
</evidence>
<sequence length="223" mass="24493">MQQRAVLTRSRVIYAAAEVFARTGFLAASMNEIVEAAGVTKGAVYFHFPSKEALAVAIVEEQFAQWPPVVEAIIDNSPNSLISIIALTYEVGTRFRDDVLVTAGVRLSFERELVKADMPEPFIGWTTVLHELFTKARREGLLRPGVLPGPAARALLGGFFGVQHVSEVLTGRKDIEVRLDEFWKLFVVGIAADPDWPATQKAVRRARTLIQRSLAPTAAAHAN</sequence>
<keyword evidence="3" id="KW-0804">Transcription</keyword>
<dbReference type="RefSeq" id="WP_311424966.1">
    <property type="nucleotide sequence ID" value="NZ_JAVREH010000053.1"/>
</dbReference>
<dbReference type="SUPFAM" id="SSF46689">
    <property type="entry name" value="Homeodomain-like"/>
    <property type="match status" value="1"/>
</dbReference>
<dbReference type="PROSITE" id="PS50977">
    <property type="entry name" value="HTH_TETR_2"/>
    <property type="match status" value="1"/>
</dbReference>
<feature type="DNA-binding region" description="H-T-H motif" evidence="4">
    <location>
        <begin position="29"/>
        <end position="48"/>
    </location>
</feature>
<dbReference type="InterPro" id="IPR036271">
    <property type="entry name" value="Tet_transcr_reg_TetR-rel_C_sf"/>
</dbReference>
<evidence type="ECO:0000259" key="5">
    <source>
        <dbReference type="PROSITE" id="PS50977"/>
    </source>
</evidence>
<dbReference type="PRINTS" id="PR00455">
    <property type="entry name" value="HTHTETR"/>
</dbReference>
<dbReference type="EMBL" id="JAVREH010000053">
    <property type="protein sequence ID" value="MDT0263811.1"/>
    <property type="molecule type" value="Genomic_DNA"/>
</dbReference>
<dbReference type="Gene3D" id="1.10.357.10">
    <property type="entry name" value="Tetracycline Repressor, domain 2"/>
    <property type="match status" value="1"/>
</dbReference>
<name>A0ABU2JGD3_9ACTN</name>
<dbReference type="PANTHER" id="PTHR30055:SF234">
    <property type="entry name" value="HTH-TYPE TRANSCRIPTIONAL REGULATOR BETI"/>
    <property type="match status" value="1"/>
</dbReference>
<comment type="caution">
    <text evidence="6">The sequence shown here is derived from an EMBL/GenBank/DDBJ whole genome shotgun (WGS) entry which is preliminary data.</text>
</comment>
<dbReference type="InterPro" id="IPR001647">
    <property type="entry name" value="HTH_TetR"/>
</dbReference>
<evidence type="ECO:0000256" key="4">
    <source>
        <dbReference type="PROSITE-ProRule" id="PRU00335"/>
    </source>
</evidence>
<dbReference type="InterPro" id="IPR023772">
    <property type="entry name" value="DNA-bd_HTH_TetR-type_CS"/>
</dbReference>
<dbReference type="NCBIfam" id="NF041196">
    <property type="entry name" value="ScbR_bind_reg"/>
    <property type="match status" value="1"/>
</dbReference>
<dbReference type="InterPro" id="IPR047923">
    <property type="entry name" value="ArpA-like"/>
</dbReference>
<protein>
    <submittedName>
        <fullName evidence="6">ScbR family autoregulator-binding transcription factor</fullName>
    </submittedName>
</protein>
<dbReference type="Proteomes" id="UP001183176">
    <property type="component" value="Unassembled WGS sequence"/>
</dbReference>
<dbReference type="PANTHER" id="PTHR30055">
    <property type="entry name" value="HTH-TYPE TRANSCRIPTIONAL REGULATOR RUTR"/>
    <property type="match status" value="1"/>
</dbReference>
<feature type="domain" description="HTH tetR-type" evidence="5">
    <location>
        <begin position="6"/>
        <end position="66"/>
    </location>
</feature>
<dbReference type="InterPro" id="IPR054126">
    <property type="entry name" value="CprB_TetR_C"/>
</dbReference>
<organism evidence="6 7">
    <name type="scientific">Jatrophihabitans lederbergiae</name>
    <dbReference type="NCBI Taxonomy" id="3075547"/>
    <lineage>
        <taxon>Bacteria</taxon>
        <taxon>Bacillati</taxon>
        <taxon>Actinomycetota</taxon>
        <taxon>Actinomycetes</taxon>
        <taxon>Jatrophihabitantales</taxon>
        <taxon>Jatrophihabitantaceae</taxon>
        <taxon>Jatrophihabitans</taxon>
    </lineage>
</organism>
<keyword evidence="1" id="KW-0805">Transcription regulation</keyword>
<dbReference type="Pfam" id="PF00440">
    <property type="entry name" value="TetR_N"/>
    <property type="match status" value="1"/>
</dbReference>
<dbReference type="PROSITE" id="PS01081">
    <property type="entry name" value="HTH_TETR_1"/>
    <property type="match status" value="1"/>
</dbReference>
<accession>A0ABU2JGD3</accession>
<gene>
    <name evidence="6" type="ORF">RM423_20770</name>
</gene>
<keyword evidence="7" id="KW-1185">Reference proteome</keyword>
<dbReference type="Pfam" id="PF21935">
    <property type="entry name" value="TetR_C_45"/>
    <property type="match status" value="1"/>
</dbReference>
<evidence type="ECO:0000313" key="7">
    <source>
        <dbReference type="Proteomes" id="UP001183176"/>
    </source>
</evidence>
<proteinExistence type="predicted"/>
<keyword evidence="2 4" id="KW-0238">DNA-binding</keyword>